<organism evidence="1 2">
    <name type="scientific">Rhodosorus marinus</name>
    <dbReference type="NCBI Taxonomy" id="101924"/>
    <lineage>
        <taxon>Eukaryota</taxon>
        <taxon>Rhodophyta</taxon>
        <taxon>Stylonematophyceae</taxon>
        <taxon>Stylonematales</taxon>
        <taxon>Stylonemataceae</taxon>
        <taxon>Rhodosorus</taxon>
    </lineage>
</organism>
<name>A0AAV8V2Z2_9RHOD</name>
<sequence length="298" mass="33270">MAPVWVLVVACLLTNCIAIADFRLAVLVLVWRRHELASLVLKQLASLNVGGMHISTLVVGSEGEASEKLARRYGMMYLEEENSPLGKKHNAGLRKIREISPDAVSVIGSDDLVNAQYFISLKKAFVEDRIHVWGLKDVYFFDLGSETLVYTAGYHTAYLEVSASVGLGRAYSSQVLEEIDWHLWDDERERGLDQSAVRRVIRKFPLISTVSKSVSGKDAGILAVDVKTKGLEGGENIWSFEDIKKGSGKDQHLQELEIVDDPYGLVRAHMGNQIESDLRHLREVLVKKVPEVQAEEEL</sequence>
<proteinExistence type="predicted"/>
<gene>
    <name evidence="1" type="ORF">NDN08_008083</name>
</gene>
<reference evidence="1 2" key="1">
    <citation type="journal article" date="2023" name="Nat. Commun.">
        <title>Origin of minicircular mitochondrial genomes in red algae.</title>
        <authorList>
            <person name="Lee Y."/>
            <person name="Cho C.H."/>
            <person name="Lee Y.M."/>
            <person name="Park S.I."/>
            <person name="Yang J.H."/>
            <person name="West J.A."/>
            <person name="Bhattacharya D."/>
            <person name="Yoon H.S."/>
        </authorList>
    </citation>
    <scope>NUCLEOTIDE SEQUENCE [LARGE SCALE GENOMIC DNA]</scope>
    <source>
        <strain evidence="1 2">CCMP1338</strain>
        <tissue evidence="1">Whole cell</tissue>
    </source>
</reference>
<evidence type="ECO:0000313" key="2">
    <source>
        <dbReference type="Proteomes" id="UP001157974"/>
    </source>
</evidence>
<evidence type="ECO:0000313" key="1">
    <source>
        <dbReference type="EMBL" id="KAJ8907982.1"/>
    </source>
</evidence>
<dbReference type="InterPro" id="IPR029044">
    <property type="entry name" value="Nucleotide-diphossugar_trans"/>
</dbReference>
<protein>
    <recommendedName>
        <fullName evidence="3">Glycosyltransferase 2-like domain-containing protein</fullName>
    </recommendedName>
</protein>
<dbReference type="EMBL" id="JAMWBK010000002">
    <property type="protein sequence ID" value="KAJ8907982.1"/>
    <property type="molecule type" value="Genomic_DNA"/>
</dbReference>
<keyword evidence="2" id="KW-1185">Reference proteome</keyword>
<dbReference type="SUPFAM" id="SSF53448">
    <property type="entry name" value="Nucleotide-diphospho-sugar transferases"/>
    <property type="match status" value="1"/>
</dbReference>
<comment type="caution">
    <text evidence="1">The sequence shown here is derived from an EMBL/GenBank/DDBJ whole genome shotgun (WGS) entry which is preliminary data.</text>
</comment>
<accession>A0AAV8V2Z2</accession>
<dbReference type="Proteomes" id="UP001157974">
    <property type="component" value="Unassembled WGS sequence"/>
</dbReference>
<dbReference type="AlphaFoldDB" id="A0AAV8V2Z2"/>
<evidence type="ECO:0008006" key="3">
    <source>
        <dbReference type="Google" id="ProtNLM"/>
    </source>
</evidence>